<reference evidence="1 2" key="1">
    <citation type="submission" date="2015-07" db="EMBL/GenBank/DDBJ databases">
        <title>The genome of Melipona quadrifasciata.</title>
        <authorList>
            <person name="Pan H."/>
            <person name="Kapheim K."/>
        </authorList>
    </citation>
    <scope>NUCLEOTIDE SEQUENCE [LARGE SCALE GENOMIC DNA]</scope>
    <source>
        <strain evidence="1">0111107301</strain>
        <tissue evidence="1">Whole body</tissue>
    </source>
</reference>
<organism evidence="1 2">
    <name type="scientific">Melipona quadrifasciata</name>
    <dbReference type="NCBI Taxonomy" id="166423"/>
    <lineage>
        <taxon>Eukaryota</taxon>
        <taxon>Metazoa</taxon>
        <taxon>Ecdysozoa</taxon>
        <taxon>Arthropoda</taxon>
        <taxon>Hexapoda</taxon>
        <taxon>Insecta</taxon>
        <taxon>Pterygota</taxon>
        <taxon>Neoptera</taxon>
        <taxon>Endopterygota</taxon>
        <taxon>Hymenoptera</taxon>
        <taxon>Apocrita</taxon>
        <taxon>Aculeata</taxon>
        <taxon>Apoidea</taxon>
        <taxon>Anthophila</taxon>
        <taxon>Apidae</taxon>
        <taxon>Melipona</taxon>
    </lineage>
</organism>
<name>A0A0N0BI84_9HYME</name>
<proteinExistence type="predicted"/>
<dbReference type="AlphaFoldDB" id="A0A0N0BI84"/>
<accession>A0A0N0BI84</accession>
<evidence type="ECO:0000313" key="1">
    <source>
        <dbReference type="EMBL" id="KOX77172.1"/>
    </source>
</evidence>
<dbReference type="EMBL" id="KQ435735">
    <property type="protein sequence ID" value="KOX77172.1"/>
    <property type="molecule type" value="Genomic_DNA"/>
</dbReference>
<sequence length="298" mass="34191">MEPLFSSGTTRNIPAKTSEQLLLGLSDIERYGKSEDNYSWKNLKTMMSKILGDNETNDKLSNLVNIRNYSTSLGILTTKQHSQNMNSLLDNSDKKHKSFWKINDQGKSNHLPKQQFVSPRCKQKGANKVGIKFHENSMKIAQRKWTHLNPQLNCCLSTLVVVEAPFKPAIKEWCTLEAQRSERKQSIVYFGLYVGHVRVVHPAGTRSMISDTTPRWTHEGTRHFLAQTVAAVTEESTINLWLRSKSAKITQTFFEKDEKIRVQCLGLSEIRYQCHFEIVVANETPRVAMFWITVTLLF</sequence>
<protein>
    <submittedName>
        <fullName evidence="1">Uncharacterized protein</fullName>
    </submittedName>
</protein>
<evidence type="ECO:0000313" key="2">
    <source>
        <dbReference type="Proteomes" id="UP000053105"/>
    </source>
</evidence>
<dbReference type="Proteomes" id="UP000053105">
    <property type="component" value="Unassembled WGS sequence"/>
</dbReference>
<gene>
    <name evidence="1" type="ORF">WN51_10262</name>
</gene>
<keyword evidence="2" id="KW-1185">Reference proteome</keyword>